<dbReference type="Gene3D" id="2.40.260.10">
    <property type="entry name" value="Sortase"/>
    <property type="match status" value="1"/>
</dbReference>
<reference evidence="4 5" key="1">
    <citation type="submission" date="2015-09" db="EMBL/GenBank/DDBJ databases">
        <authorList>
            <consortium name="Pathogen Informatics"/>
        </authorList>
    </citation>
    <scope>NUCLEOTIDE SEQUENCE [LARGE SCALE GENOMIC DNA]</scope>
    <source>
        <strain evidence="4 5">2789STDY5834914</strain>
    </source>
</reference>
<dbReference type="AlphaFoldDB" id="A0A174PRK2"/>
<dbReference type="Pfam" id="PF04203">
    <property type="entry name" value="Sortase"/>
    <property type="match status" value="1"/>
</dbReference>
<dbReference type="CDD" id="cd05826">
    <property type="entry name" value="Sortase_B"/>
    <property type="match status" value="1"/>
</dbReference>
<keyword evidence="3" id="KW-1133">Transmembrane helix</keyword>
<feature type="transmembrane region" description="Helical" evidence="3">
    <location>
        <begin position="12"/>
        <end position="35"/>
    </location>
</feature>
<feature type="active site" description="Acyl-thioester intermediate" evidence="2">
    <location>
        <position position="228"/>
    </location>
</feature>
<organism evidence="4 5">
    <name type="scientific">Dorea longicatena</name>
    <dbReference type="NCBI Taxonomy" id="88431"/>
    <lineage>
        <taxon>Bacteria</taxon>
        <taxon>Bacillati</taxon>
        <taxon>Bacillota</taxon>
        <taxon>Clostridia</taxon>
        <taxon>Lachnospirales</taxon>
        <taxon>Lachnospiraceae</taxon>
        <taxon>Dorea</taxon>
    </lineage>
</organism>
<dbReference type="InterPro" id="IPR005754">
    <property type="entry name" value="Sortase"/>
</dbReference>
<evidence type="ECO:0000256" key="1">
    <source>
        <dbReference type="ARBA" id="ARBA00022801"/>
    </source>
</evidence>
<protein>
    <submittedName>
        <fullName evidence="4">Sortase, SrtB family</fullName>
    </submittedName>
</protein>
<feature type="active site" description="Proton donor/acceptor" evidence="2">
    <location>
        <position position="134"/>
    </location>
</feature>
<evidence type="ECO:0000313" key="4">
    <source>
        <dbReference type="EMBL" id="CUP62211.1"/>
    </source>
</evidence>
<keyword evidence="3" id="KW-0812">Transmembrane</keyword>
<dbReference type="GO" id="GO:0016787">
    <property type="term" value="F:hydrolase activity"/>
    <property type="evidence" value="ECO:0007669"/>
    <property type="project" value="UniProtKB-KW"/>
</dbReference>
<dbReference type="GeneID" id="96228870"/>
<accession>A0A174PRK2</accession>
<dbReference type="InterPro" id="IPR023365">
    <property type="entry name" value="Sortase_dom-sf"/>
</dbReference>
<evidence type="ECO:0000256" key="2">
    <source>
        <dbReference type="PIRSR" id="PIRSR605754-1"/>
    </source>
</evidence>
<sequence length="251" mass="28536">MKKAAMAARVGNRILSIMAGILILLMLSYGMYSLWDTYKIYANSFADEELLKFRPTDDGEDNPTLKDLKKLNPDVKAWIQVPKTNIDYPVVQGQDDMEYINKNVYGEFELSGAIFLSCLNKDDFSDPYNLVYGHNMKNGGMFADVADFTNKEYFETHQKGKLYLTDATRKIRFFACMKVTAADAKIYHPDGYHKENLKDLLDYIQANAVQYRDVNVADENSLIALSTCSEAETNGRVVLIGKLEREVAEKQ</sequence>
<proteinExistence type="predicted"/>
<dbReference type="InterPro" id="IPR009835">
    <property type="entry name" value="SrtB"/>
</dbReference>
<dbReference type="Proteomes" id="UP000095485">
    <property type="component" value="Unassembled WGS sequence"/>
</dbReference>
<evidence type="ECO:0000313" key="5">
    <source>
        <dbReference type="Proteomes" id="UP000095485"/>
    </source>
</evidence>
<dbReference type="SUPFAM" id="SSF63817">
    <property type="entry name" value="Sortase"/>
    <property type="match status" value="1"/>
</dbReference>
<dbReference type="RefSeq" id="WP_055282983.1">
    <property type="nucleotide sequence ID" value="NZ_CZAY01000010.1"/>
</dbReference>
<dbReference type="EMBL" id="CZAY01000010">
    <property type="protein sequence ID" value="CUP62211.1"/>
    <property type="molecule type" value="Genomic_DNA"/>
</dbReference>
<dbReference type="NCBIfam" id="TIGR03064">
    <property type="entry name" value="sortase_srtB"/>
    <property type="match status" value="1"/>
</dbReference>
<keyword evidence="3" id="KW-0472">Membrane</keyword>
<evidence type="ECO:0000256" key="3">
    <source>
        <dbReference type="SAM" id="Phobius"/>
    </source>
</evidence>
<name>A0A174PRK2_9FIRM</name>
<gene>
    <name evidence="4" type="ORF">ERS852526_01575</name>
</gene>
<keyword evidence="1" id="KW-0378">Hydrolase</keyword>
<dbReference type="OrthoDB" id="9806013at2"/>